<evidence type="ECO:0000313" key="6">
    <source>
        <dbReference type="Proteomes" id="UP000000709"/>
    </source>
</evidence>
<gene>
    <name evidence="3" type="primary">CIA1</name>
    <name evidence="5" type="ORF">SPAPADRAFT_55738</name>
</gene>
<dbReference type="EMBL" id="GL996502">
    <property type="protein sequence ID" value="EGW32237.1"/>
    <property type="molecule type" value="Genomic_DNA"/>
</dbReference>
<dbReference type="Proteomes" id="UP000000709">
    <property type="component" value="Unassembled WGS sequence"/>
</dbReference>
<keyword evidence="2" id="KW-0677">Repeat</keyword>
<evidence type="ECO:0000313" key="5">
    <source>
        <dbReference type="EMBL" id="EGW32237.1"/>
    </source>
</evidence>
<organism evidence="6">
    <name type="scientific">Spathaspora passalidarum (strain NRRL Y-27907 / 11-Y1)</name>
    <dbReference type="NCBI Taxonomy" id="619300"/>
    <lineage>
        <taxon>Eukaryota</taxon>
        <taxon>Fungi</taxon>
        <taxon>Dikarya</taxon>
        <taxon>Ascomycota</taxon>
        <taxon>Saccharomycotina</taxon>
        <taxon>Pichiomycetes</taxon>
        <taxon>Debaryomycetaceae</taxon>
        <taxon>Spathaspora</taxon>
    </lineage>
</organism>
<dbReference type="AlphaFoldDB" id="G3APR6"/>
<dbReference type="InterPro" id="IPR028608">
    <property type="entry name" value="CIAO1/Cia1"/>
</dbReference>
<feature type="repeat" description="WD" evidence="4">
    <location>
        <begin position="51"/>
        <end position="97"/>
    </location>
</feature>
<dbReference type="STRING" id="619300.G3APR6"/>
<keyword evidence="1 4" id="KW-0853">WD repeat</keyword>
<feature type="repeat" description="WD" evidence="4">
    <location>
        <begin position="7"/>
        <end position="48"/>
    </location>
</feature>
<dbReference type="eggNOG" id="KOG0645">
    <property type="taxonomic scope" value="Eukaryota"/>
</dbReference>
<feature type="repeat" description="WD" evidence="4">
    <location>
        <begin position="168"/>
        <end position="199"/>
    </location>
</feature>
<dbReference type="SUPFAM" id="SSF50978">
    <property type="entry name" value="WD40 repeat-like"/>
    <property type="match status" value="1"/>
</dbReference>
<dbReference type="PRINTS" id="PR00320">
    <property type="entry name" value="GPROTEINBRPT"/>
</dbReference>
<keyword evidence="6" id="KW-1185">Reference proteome</keyword>
<accession>G3APR6</accession>
<dbReference type="GO" id="GO:0005634">
    <property type="term" value="C:nucleus"/>
    <property type="evidence" value="ECO:0007669"/>
    <property type="project" value="EnsemblFungi"/>
</dbReference>
<dbReference type="GO" id="GO:0002098">
    <property type="term" value="P:tRNA wobble uridine modification"/>
    <property type="evidence" value="ECO:0007669"/>
    <property type="project" value="EnsemblFungi"/>
</dbReference>
<dbReference type="FunCoup" id="G3APR6">
    <property type="interactions" value="69"/>
</dbReference>
<evidence type="ECO:0000256" key="2">
    <source>
        <dbReference type="ARBA" id="ARBA00022737"/>
    </source>
</evidence>
<evidence type="ECO:0000256" key="3">
    <source>
        <dbReference type="HAMAP-Rule" id="MF_03037"/>
    </source>
</evidence>
<proteinExistence type="inferred from homology"/>
<reference evidence="5 6" key="1">
    <citation type="journal article" date="2011" name="Proc. Natl. Acad. Sci. U.S.A.">
        <title>Comparative genomics of xylose-fermenting fungi for enhanced biofuel production.</title>
        <authorList>
            <person name="Wohlbach D.J."/>
            <person name="Kuo A."/>
            <person name="Sato T.K."/>
            <person name="Potts K.M."/>
            <person name="Salamov A.A."/>
            <person name="LaButti K.M."/>
            <person name="Sun H."/>
            <person name="Clum A."/>
            <person name="Pangilinan J.L."/>
            <person name="Lindquist E.A."/>
            <person name="Lucas S."/>
            <person name="Lapidus A."/>
            <person name="Jin M."/>
            <person name="Gunawan C."/>
            <person name="Balan V."/>
            <person name="Dale B.E."/>
            <person name="Jeffries T.W."/>
            <person name="Zinkel R."/>
            <person name="Barry K.W."/>
            <person name="Grigoriev I.V."/>
            <person name="Gasch A.P."/>
        </authorList>
    </citation>
    <scope>NUCLEOTIDE SEQUENCE [LARGE SCALE GENOMIC DNA]</scope>
    <source>
        <strain evidence="6">NRRL Y-27907 / 11-Y1</strain>
    </source>
</reference>
<dbReference type="PROSITE" id="PS50082">
    <property type="entry name" value="WD_REPEATS_2"/>
    <property type="match status" value="5"/>
</dbReference>
<dbReference type="OMA" id="IREIRWS"/>
<dbReference type="HAMAP" id="MF_03037">
    <property type="entry name" value="ciao1"/>
    <property type="match status" value="1"/>
</dbReference>
<dbReference type="InParanoid" id="G3APR6"/>
<dbReference type="InterPro" id="IPR020472">
    <property type="entry name" value="WD40_PAC1"/>
</dbReference>
<dbReference type="GeneID" id="18871965"/>
<comment type="similarity">
    <text evidence="3">Belongs to the WD repeat CIA1 family.</text>
</comment>
<dbReference type="Gene3D" id="2.130.10.10">
    <property type="entry name" value="YVTN repeat-like/Quinoprotein amine dehydrogenase"/>
    <property type="match status" value="1"/>
</dbReference>
<dbReference type="PANTHER" id="PTHR19920">
    <property type="entry name" value="WD40 PROTEIN CIAO1"/>
    <property type="match status" value="1"/>
</dbReference>
<dbReference type="HOGENOM" id="CLU_000288_57_8_1"/>
<evidence type="ECO:0000256" key="4">
    <source>
        <dbReference type="PROSITE-ProRule" id="PRU00221"/>
    </source>
</evidence>
<dbReference type="InterPro" id="IPR015943">
    <property type="entry name" value="WD40/YVTN_repeat-like_dom_sf"/>
</dbReference>
<dbReference type="OrthoDB" id="284782at2759"/>
<dbReference type="Pfam" id="PF00400">
    <property type="entry name" value="WD40"/>
    <property type="match status" value="6"/>
</dbReference>
<dbReference type="SMART" id="SM00320">
    <property type="entry name" value="WD40"/>
    <property type="match status" value="7"/>
</dbReference>
<dbReference type="GO" id="GO:0097361">
    <property type="term" value="C:cytosolic [4Fe-4S] assembly targeting complex"/>
    <property type="evidence" value="ECO:0007669"/>
    <property type="project" value="EnsemblFungi"/>
</dbReference>
<dbReference type="GO" id="GO:0016226">
    <property type="term" value="P:iron-sulfur cluster assembly"/>
    <property type="evidence" value="ECO:0007669"/>
    <property type="project" value="UniProtKB-UniRule"/>
</dbReference>
<comment type="function">
    <text evidence="3">Essential component of the cytosolic iron-sulfur (Fe/S) protein assembly machinery. Required for the maturation of extramitochondrial Fe/S proteins.</text>
</comment>
<dbReference type="KEGG" id="spaa:SPAPADRAFT_55738"/>
<dbReference type="PANTHER" id="PTHR19920:SF0">
    <property type="entry name" value="CYTOSOLIC IRON-SULFUR PROTEIN ASSEMBLY PROTEIN CIAO1-RELATED"/>
    <property type="match status" value="1"/>
</dbReference>
<dbReference type="InterPro" id="IPR001680">
    <property type="entry name" value="WD40_rpt"/>
</dbReference>
<dbReference type="GO" id="GO:0005829">
    <property type="term" value="C:cytosol"/>
    <property type="evidence" value="ECO:0007669"/>
    <property type="project" value="EnsemblFungi"/>
</dbReference>
<dbReference type="PROSITE" id="PS50294">
    <property type="entry name" value="WD_REPEATS_REGION"/>
    <property type="match status" value="1"/>
</dbReference>
<evidence type="ECO:0000256" key="1">
    <source>
        <dbReference type="ARBA" id="ARBA00022574"/>
    </source>
</evidence>
<dbReference type="RefSeq" id="XP_007375513.1">
    <property type="nucleotide sequence ID" value="XM_007375451.1"/>
</dbReference>
<dbReference type="CDD" id="cd00200">
    <property type="entry name" value="WD40"/>
    <property type="match status" value="1"/>
</dbReference>
<dbReference type="InterPro" id="IPR036322">
    <property type="entry name" value="WD40_repeat_dom_sf"/>
</dbReference>
<feature type="repeat" description="WD" evidence="4">
    <location>
        <begin position="121"/>
        <end position="162"/>
    </location>
</feature>
<name>G3APR6_SPAPN</name>
<sequence length="361" mass="40480">MQLLHSTQAHTGPIWSITTHATLPLIATASQDKTSKIYSLTSHHNLLTILEKTHTRSVRSIAFKPPLDNFDLPVLAAGSFDSTISIWGIDEPEFYADVESESDHERIICDPNNEWNLMALIEGHENEVKSVAWNHQGNLLASCSRDKTVWIWETDQETLEEFECIAVLNDHEHDVKYVCWHSTRNILASCSYDDTIRIYAEDDDDEFACVGVLNGHEGTVWSCAFENPATPTDKIRLASVSDDLTVRVWVGTVPEHSDKQLPSSIRHNKEMVWEQECILPQAHAFPIYSLSWSATTGKIASCGSDGKIVVYKEVDGTWEVEATHEASHGVSEVNCILWGKLDDKEILITGGDDGCVNYWQV</sequence>
<feature type="repeat" description="WD" evidence="4">
    <location>
        <begin position="343"/>
        <end position="361"/>
    </location>
</feature>
<protein>
    <recommendedName>
        <fullName evidence="3">Probable cytosolic iron-sulfur protein assembly protein 1</fullName>
    </recommendedName>
</protein>